<dbReference type="Proteomes" id="UP000182944">
    <property type="component" value="Unassembled WGS sequence"/>
</dbReference>
<protein>
    <submittedName>
        <fullName evidence="1">Uncharacterized protein</fullName>
    </submittedName>
</protein>
<dbReference type="PANTHER" id="PTHR35609">
    <property type="entry name" value="MACRO DOMAIN-CONTAINING PROTEIN"/>
    <property type="match status" value="1"/>
</dbReference>
<gene>
    <name evidence="1" type="ORF">SAMN05444276_10215</name>
</gene>
<dbReference type="RefSeq" id="WP_036733141.1">
    <property type="nucleotide sequence ID" value="NZ_FNNA01000002.1"/>
</dbReference>
<reference evidence="2" key="1">
    <citation type="submission" date="2016-10" db="EMBL/GenBank/DDBJ databases">
        <authorList>
            <person name="Varghese N."/>
            <person name="Submissions S."/>
        </authorList>
    </citation>
    <scope>NUCLEOTIDE SEQUENCE [LARGE SCALE GENOMIC DNA]</scope>
    <source>
        <strain evidence="2">DSM 29303</strain>
    </source>
</reference>
<evidence type="ECO:0000313" key="2">
    <source>
        <dbReference type="Proteomes" id="UP000182944"/>
    </source>
</evidence>
<evidence type="ECO:0000313" key="1">
    <source>
        <dbReference type="EMBL" id="SDW74634.1"/>
    </source>
</evidence>
<dbReference type="STRING" id="1545044.SAMN05444276_10215"/>
<dbReference type="PANTHER" id="PTHR35609:SF1">
    <property type="entry name" value="MACRO DOMAIN-CONTAINING PROTEIN"/>
    <property type="match status" value="1"/>
</dbReference>
<proteinExistence type="predicted"/>
<dbReference type="OrthoDB" id="1452819at2"/>
<organism evidence="1 2">
    <name type="scientific">Paracoccus sanguinis</name>
    <dbReference type="NCBI Taxonomy" id="1545044"/>
    <lineage>
        <taxon>Bacteria</taxon>
        <taxon>Pseudomonadati</taxon>
        <taxon>Pseudomonadota</taxon>
        <taxon>Alphaproteobacteria</taxon>
        <taxon>Rhodobacterales</taxon>
        <taxon>Paracoccaceae</taxon>
        <taxon>Paracoccus</taxon>
    </lineage>
</organism>
<name>A0A1H2W309_9RHOB</name>
<dbReference type="AlphaFoldDB" id="A0A1H2W309"/>
<accession>A0A1H2W309</accession>
<sequence length="338" mass="35853">MDWFERLTGFPETSYEATRAQLEVSDGRLRSRVNGRSYGIGRLELISLDALRAQTRDVAVPGRLTLGIAQGDVRQMHADPRNAGALFQVASQFNLLEMIGPEVTPEAGVGRYEADPTQGPACAVAAGAGTIWRNYFVPVDGQPGQTRDRQFDALADLGAALAQGLGRSGERLWQMRNGYALPSRESLGQIDGHLRSLPEAARDALRGRLRVGWHRDVEVTDGALPGQTVSQIYCSALPVAYGAGPASAWAAFAQLVLEAAYEATLRAGLTTAAGGGSNRVLLTRLGGGAFGNDDAWIDAAILRALALVRDQGLAVEIVSYRAPSPSLRALVAAFDGAA</sequence>
<dbReference type="EMBL" id="FNNA01000002">
    <property type="protein sequence ID" value="SDW74634.1"/>
    <property type="molecule type" value="Genomic_DNA"/>
</dbReference>
<keyword evidence="2" id="KW-1185">Reference proteome</keyword>